<feature type="domain" description="Thioredoxin" evidence="1">
    <location>
        <begin position="9"/>
        <end position="72"/>
    </location>
</feature>
<dbReference type="Proteomes" id="UP000199322">
    <property type="component" value="Unassembled WGS sequence"/>
</dbReference>
<dbReference type="Pfam" id="PF00085">
    <property type="entry name" value="Thioredoxin"/>
    <property type="match status" value="1"/>
</dbReference>
<reference evidence="2 4" key="1">
    <citation type="submission" date="2016-10" db="EMBL/GenBank/DDBJ databases">
        <authorList>
            <person name="de Groot N.N."/>
        </authorList>
    </citation>
    <scope>NUCLEOTIDE SEQUENCE [LARGE SCALE GENOMIC DNA]</scope>
    <source>
        <strain evidence="2 4">WG14</strain>
    </source>
</reference>
<dbReference type="Gene3D" id="3.40.30.10">
    <property type="entry name" value="Glutaredoxin"/>
    <property type="match status" value="1"/>
</dbReference>
<evidence type="ECO:0000313" key="5">
    <source>
        <dbReference type="Proteomes" id="UP000297288"/>
    </source>
</evidence>
<dbReference type="EMBL" id="SRME01000005">
    <property type="protein sequence ID" value="TGG87264.1"/>
    <property type="molecule type" value="Genomic_DNA"/>
</dbReference>
<evidence type="ECO:0000313" key="4">
    <source>
        <dbReference type="Proteomes" id="UP000199322"/>
    </source>
</evidence>
<dbReference type="AlphaFoldDB" id="A0A1G6N3T2"/>
<dbReference type="RefSeq" id="WP_091404225.1">
    <property type="nucleotide sequence ID" value="NZ_FMYV01000005.1"/>
</dbReference>
<evidence type="ECO:0000313" key="2">
    <source>
        <dbReference type="EMBL" id="SDC61785.1"/>
    </source>
</evidence>
<dbReference type="OrthoDB" id="48747at2"/>
<dbReference type="SUPFAM" id="SSF52833">
    <property type="entry name" value="Thioredoxin-like"/>
    <property type="match status" value="1"/>
</dbReference>
<dbReference type="Proteomes" id="UP000297288">
    <property type="component" value="Unassembled WGS sequence"/>
</dbReference>
<dbReference type="CDD" id="cd02947">
    <property type="entry name" value="TRX_family"/>
    <property type="match status" value="1"/>
</dbReference>
<dbReference type="InterPro" id="IPR036249">
    <property type="entry name" value="Thioredoxin-like_sf"/>
</dbReference>
<protein>
    <submittedName>
        <fullName evidence="2">Thioredoxin</fullName>
    </submittedName>
</protein>
<sequence length="87" mass="10451">MKFRYFKHDDCGVCKAILPKVENVAKKYDIEIEIIDTKKHPDIAAQKLIFTVPVLIVEHENKELNRWVRNFSIQDLEEETKYYLERI</sequence>
<name>A0A1G6N3T2_9BACT</name>
<keyword evidence="4" id="KW-1185">Reference proteome</keyword>
<dbReference type="EMBL" id="FMYV01000005">
    <property type="protein sequence ID" value="SDC61785.1"/>
    <property type="molecule type" value="Genomic_DNA"/>
</dbReference>
<dbReference type="STRING" id="28234.SAMN04488588_1465"/>
<proteinExistence type="predicted"/>
<evidence type="ECO:0000259" key="1">
    <source>
        <dbReference type="Pfam" id="PF00085"/>
    </source>
</evidence>
<accession>A0A1G6N3T2</accession>
<gene>
    <name evidence="3" type="ORF">E4650_08135</name>
    <name evidence="2" type="ORF">SAMN04488588_1465</name>
</gene>
<reference evidence="3 5" key="2">
    <citation type="submission" date="2019-04" db="EMBL/GenBank/DDBJ databases">
        <title>Draft genome sequence data and analysis of a Fermenting Bacterium, Geotoga petraea strain HO-Geo1, isolated from heavy-oil petroleum reservoir in Russia.</title>
        <authorList>
            <person name="Grouzdev D.S."/>
            <person name="Semenova E.M."/>
            <person name="Sokolova D.S."/>
            <person name="Tourova T.P."/>
            <person name="Poltaraus A.B."/>
            <person name="Nazina T.N."/>
        </authorList>
    </citation>
    <scope>NUCLEOTIDE SEQUENCE [LARGE SCALE GENOMIC DNA]</scope>
    <source>
        <strain evidence="3 5">HO-Geo1</strain>
    </source>
</reference>
<organism evidence="2 4">
    <name type="scientific">Geotoga petraea</name>
    <dbReference type="NCBI Taxonomy" id="28234"/>
    <lineage>
        <taxon>Bacteria</taxon>
        <taxon>Thermotogati</taxon>
        <taxon>Thermotogota</taxon>
        <taxon>Thermotogae</taxon>
        <taxon>Petrotogales</taxon>
        <taxon>Petrotogaceae</taxon>
        <taxon>Geotoga</taxon>
    </lineage>
</organism>
<dbReference type="InterPro" id="IPR013766">
    <property type="entry name" value="Thioredoxin_domain"/>
</dbReference>
<evidence type="ECO:0000313" key="3">
    <source>
        <dbReference type="EMBL" id="TGG87264.1"/>
    </source>
</evidence>